<dbReference type="Proteomes" id="UP001497453">
    <property type="component" value="Chromosome 5"/>
</dbReference>
<organism evidence="1 2">
    <name type="scientific">Somion occarium</name>
    <dbReference type="NCBI Taxonomy" id="3059160"/>
    <lineage>
        <taxon>Eukaryota</taxon>
        <taxon>Fungi</taxon>
        <taxon>Dikarya</taxon>
        <taxon>Basidiomycota</taxon>
        <taxon>Agaricomycotina</taxon>
        <taxon>Agaricomycetes</taxon>
        <taxon>Polyporales</taxon>
        <taxon>Cerrenaceae</taxon>
        <taxon>Somion</taxon>
    </lineage>
</organism>
<reference evidence="2" key="1">
    <citation type="submission" date="2024-04" db="EMBL/GenBank/DDBJ databases">
        <authorList>
            <person name="Shaw F."/>
            <person name="Minotto A."/>
        </authorList>
    </citation>
    <scope>NUCLEOTIDE SEQUENCE [LARGE SCALE GENOMIC DNA]</scope>
</reference>
<gene>
    <name evidence="1" type="ORF">GFSPODELE1_LOCUS7146</name>
</gene>
<keyword evidence="2" id="KW-1185">Reference proteome</keyword>
<evidence type="ECO:0000313" key="1">
    <source>
        <dbReference type="EMBL" id="CAL1709018.1"/>
    </source>
</evidence>
<dbReference type="EMBL" id="OZ037948">
    <property type="protein sequence ID" value="CAL1709018.1"/>
    <property type="molecule type" value="Genomic_DNA"/>
</dbReference>
<evidence type="ECO:0000313" key="2">
    <source>
        <dbReference type="Proteomes" id="UP001497453"/>
    </source>
</evidence>
<accession>A0ABP1DPN6</accession>
<name>A0ABP1DPN6_9APHY</name>
<protein>
    <submittedName>
        <fullName evidence="1">Uncharacterized protein</fullName>
    </submittedName>
</protein>
<proteinExistence type="predicted"/>
<sequence length="100" mass="11047">MGKADKAFKTFVNNIPNDKLTSLPDATQTLYRDVDFRLDMQGMTADKPPRHNLQVQINNSTTISTLKKQAPKTVSMYHASKSDTPAVIRQGLLDGTNVPS</sequence>